<dbReference type="PANTHER" id="PTHR40448">
    <property type="entry name" value="TWO-COMPONENT SENSOR HISTIDINE KINASE"/>
    <property type="match status" value="1"/>
</dbReference>
<organism evidence="3 4">
    <name type="scientific">Lederbergia wuyishanensis</name>
    <dbReference type="NCBI Taxonomy" id="1347903"/>
    <lineage>
        <taxon>Bacteria</taxon>
        <taxon>Bacillati</taxon>
        <taxon>Bacillota</taxon>
        <taxon>Bacilli</taxon>
        <taxon>Bacillales</taxon>
        <taxon>Bacillaceae</taxon>
        <taxon>Lederbergia</taxon>
    </lineage>
</organism>
<keyword evidence="4" id="KW-1185">Reference proteome</keyword>
<keyword evidence="1" id="KW-0472">Membrane</keyword>
<dbReference type="SUPFAM" id="SSF55874">
    <property type="entry name" value="ATPase domain of HSP90 chaperone/DNA topoisomerase II/histidine kinase"/>
    <property type="match status" value="1"/>
</dbReference>
<accession>A0ABU0D5G1</accession>
<dbReference type="RefSeq" id="WP_244683370.1">
    <property type="nucleotide sequence ID" value="NZ_JALIRM010000017.1"/>
</dbReference>
<sequence>MSLIPLILAIIWTVWVKSYILSVLLVIASIAQFYFYRNEPLPSLWKRVTIVMQFFWLLAAFLSSTSYITLGVVLPLASLYFMRTSLHKEREKLLVLTANYEQQMELLFELRKQRHDLQKHTTALLHAGSDEYLSEIHSHYTQIDGILRGESNVVAGALYAYNEQAREKGVSLEYHIQHAISGLPLSEYELISFIGNILENSIDAAYDYSVASSELGKINFYCRKQSGIWIIICKNDTLPLDDHTIERIFTSKSISTKTGDHEGIGTQEIMRIVKAHKGTLDFSVIGDEFTLKIKIPDVRKILV</sequence>
<keyword evidence="3" id="KW-0418">Kinase</keyword>
<dbReference type="PANTHER" id="PTHR40448:SF1">
    <property type="entry name" value="TWO-COMPONENT SENSOR HISTIDINE KINASE"/>
    <property type="match status" value="1"/>
</dbReference>
<gene>
    <name evidence="3" type="ORF">J2S14_002470</name>
</gene>
<name>A0ABU0D5G1_9BACI</name>
<feature type="transmembrane region" description="Helical" evidence="1">
    <location>
        <begin position="7"/>
        <end position="35"/>
    </location>
</feature>
<dbReference type="InterPro" id="IPR032834">
    <property type="entry name" value="NatK-like_C"/>
</dbReference>
<evidence type="ECO:0000256" key="1">
    <source>
        <dbReference type="SAM" id="Phobius"/>
    </source>
</evidence>
<dbReference type="Proteomes" id="UP001232343">
    <property type="component" value="Unassembled WGS sequence"/>
</dbReference>
<dbReference type="Gene3D" id="3.30.565.10">
    <property type="entry name" value="Histidine kinase-like ATPase, C-terminal domain"/>
    <property type="match status" value="1"/>
</dbReference>
<dbReference type="InterPro" id="IPR036890">
    <property type="entry name" value="HATPase_C_sf"/>
</dbReference>
<evidence type="ECO:0000259" key="2">
    <source>
        <dbReference type="Pfam" id="PF14501"/>
    </source>
</evidence>
<feature type="transmembrane region" description="Helical" evidence="1">
    <location>
        <begin position="55"/>
        <end position="82"/>
    </location>
</feature>
<evidence type="ECO:0000313" key="4">
    <source>
        <dbReference type="Proteomes" id="UP001232343"/>
    </source>
</evidence>
<reference evidence="3 4" key="1">
    <citation type="submission" date="2023-07" db="EMBL/GenBank/DDBJ databases">
        <title>Genomic Encyclopedia of Type Strains, Phase IV (KMG-IV): sequencing the most valuable type-strain genomes for metagenomic binning, comparative biology and taxonomic classification.</title>
        <authorList>
            <person name="Goeker M."/>
        </authorList>
    </citation>
    <scope>NUCLEOTIDE SEQUENCE [LARGE SCALE GENOMIC DNA]</scope>
    <source>
        <strain evidence="3 4">DSM 27848</strain>
    </source>
</reference>
<feature type="domain" description="Sensor histidine kinase NatK-like C-terminal" evidence="2">
    <location>
        <begin position="189"/>
        <end position="296"/>
    </location>
</feature>
<keyword evidence="1" id="KW-0812">Transmembrane</keyword>
<evidence type="ECO:0000313" key="3">
    <source>
        <dbReference type="EMBL" id="MDQ0343635.1"/>
    </source>
</evidence>
<comment type="caution">
    <text evidence="3">The sequence shown here is derived from an EMBL/GenBank/DDBJ whole genome shotgun (WGS) entry which is preliminary data.</text>
</comment>
<dbReference type="EC" id="2.7.13.3" evidence="3"/>
<dbReference type="GO" id="GO:0004673">
    <property type="term" value="F:protein histidine kinase activity"/>
    <property type="evidence" value="ECO:0007669"/>
    <property type="project" value="UniProtKB-EC"/>
</dbReference>
<keyword evidence="1" id="KW-1133">Transmembrane helix</keyword>
<dbReference type="EMBL" id="JAUSUO010000006">
    <property type="protein sequence ID" value="MDQ0343635.1"/>
    <property type="molecule type" value="Genomic_DNA"/>
</dbReference>
<protein>
    <submittedName>
        <fullName evidence="3">LytT family two-component system sensor histidine kinase NatK</fullName>
        <ecNumber evidence="3">2.7.13.3</ecNumber>
    </submittedName>
</protein>
<proteinExistence type="predicted"/>
<dbReference type="Pfam" id="PF14501">
    <property type="entry name" value="HATPase_c_5"/>
    <property type="match status" value="1"/>
</dbReference>
<keyword evidence="3" id="KW-0808">Transferase</keyword>